<evidence type="ECO:0000313" key="1">
    <source>
        <dbReference type="EMBL" id="NOV51563.1"/>
    </source>
</evidence>
<sequence>MLPMIRCIWFVAWSSLCCWLASSLCWLPLLLANLGNARNTRTLFTQRRPKLLRQLFHLLIQWRTDNNLSGCSRRTHRSRSYIAAIRMRYPKI</sequence>
<accession>A0A6M2DZR4</accession>
<dbReference type="AlphaFoldDB" id="A0A6M2DZR4"/>
<proteinExistence type="predicted"/>
<name>A0A6M2DZR4_XENCH</name>
<reference evidence="1" key="1">
    <citation type="submission" date="2020-03" db="EMBL/GenBank/DDBJ databases">
        <title>Transcriptomic Profiling of the Digestive Tract of the Rat Flea, Xenopsylla cheopis, Following Blood Feeding and Infection with Yersinia pestis.</title>
        <authorList>
            <person name="Bland D.M."/>
            <person name="Martens C.A."/>
            <person name="Virtaneva K."/>
            <person name="Kanakabandi K."/>
            <person name="Long D."/>
            <person name="Rosenke R."/>
            <person name="Saturday G.A."/>
            <person name="Hoyt F.H."/>
            <person name="Bruno D.P."/>
            <person name="Ribeiro J.M.C."/>
            <person name="Hinnebusch J."/>
        </authorList>
    </citation>
    <scope>NUCLEOTIDE SEQUENCE</scope>
</reference>
<protein>
    <submittedName>
        <fullName evidence="1">Putative secreted protein</fullName>
    </submittedName>
</protein>
<organism evidence="1">
    <name type="scientific">Xenopsylla cheopis</name>
    <name type="common">Oriental rat flea</name>
    <name type="synonym">Pulex cheopis</name>
    <dbReference type="NCBI Taxonomy" id="163159"/>
    <lineage>
        <taxon>Eukaryota</taxon>
        <taxon>Metazoa</taxon>
        <taxon>Ecdysozoa</taxon>
        <taxon>Arthropoda</taxon>
        <taxon>Hexapoda</taxon>
        <taxon>Insecta</taxon>
        <taxon>Pterygota</taxon>
        <taxon>Neoptera</taxon>
        <taxon>Endopterygota</taxon>
        <taxon>Siphonaptera</taxon>
        <taxon>Pulicidae</taxon>
        <taxon>Xenopsyllinae</taxon>
        <taxon>Xenopsylla</taxon>
    </lineage>
</organism>
<dbReference type="EMBL" id="GIIL01007837">
    <property type="protein sequence ID" value="NOV51563.1"/>
    <property type="molecule type" value="Transcribed_RNA"/>
</dbReference>